<dbReference type="AlphaFoldDB" id="A0A7W6E6V1"/>
<dbReference type="EMBL" id="JACIEI010000020">
    <property type="protein sequence ID" value="MBB3995841.1"/>
    <property type="molecule type" value="Genomic_DNA"/>
</dbReference>
<dbReference type="InterPro" id="IPR000120">
    <property type="entry name" value="Amidase"/>
</dbReference>
<dbReference type="GO" id="GO:0050566">
    <property type="term" value="F:asparaginyl-tRNA synthase (glutamine-hydrolyzing) activity"/>
    <property type="evidence" value="ECO:0007669"/>
    <property type="project" value="UniProtKB-EC"/>
</dbReference>
<evidence type="ECO:0000259" key="1">
    <source>
        <dbReference type="Pfam" id="PF01425"/>
    </source>
</evidence>
<keyword evidence="2" id="KW-0808">Transferase</keyword>
<accession>A0A7W6E6V1</accession>
<sequence length="392" mass="41020">MTKVTLPDFTQSFAPAPIPQGPLNGLRAGIKDLFDVAGYVTKAGSKSRATLPAATQDAPTVALLRAAGAELVGHNNMTEFAYSGLGLNPHFGTPMTPLIEGAIAGGSTSGGAAAVAKGDVDFALGTDTGGSLRIPAAFCGVAGLKPTAASVSSEGAVPLSTTLDSVGAIAKDVETLRRVYAVLAAQGPQDTAAVKHLVVPENFGMDQLEEPVLAAFESALSVLESCGFTIERRAFDFLETYKKLPIWHFSAVESRVHHSEQYAQEPNQIDPKVKLRMLRADTASAVDYAKSLALRAAIVKDAQQEIGQAAIVLPTVAILPPQLSTLDDDESFDRINLLALRNTTLANVIDGCSISLPIPQTPGAGLMITAPAWRDLALLDAATLIEPELTTR</sequence>
<dbReference type="RefSeq" id="WP_184568024.1">
    <property type="nucleotide sequence ID" value="NZ_JACIEI010000020.1"/>
</dbReference>
<dbReference type="InterPro" id="IPR036928">
    <property type="entry name" value="AS_sf"/>
</dbReference>
<protein>
    <submittedName>
        <fullName evidence="2">Aspartyl-tRNA(Asn)/glutamyl-tRNA(Gln) amidotransferase subunit A</fullName>
        <ecNumber evidence="2">6.3.5.6</ecNumber>
        <ecNumber evidence="2">6.3.5.7</ecNumber>
    </submittedName>
</protein>
<proteinExistence type="predicted"/>
<evidence type="ECO:0000313" key="2">
    <source>
        <dbReference type="EMBL" id="MBB3995841.1"/>
    </source>
</evidence>
<feature type="domain" description="Amidase" evidence="1">
    <location>
        <begin position="19"/>
        <end position="379"/>
    </location>
</feature>
<keyword evidence="3" id="KW-1185">Reference proteome</keyword>
<dbReference type="EC" id="6.3.5.6" evidence="2"/>
<dbReference type="PANTHER" id="PTHR11895:SF176">
    <property type="entry name" value="AMIDASE AMID-RELATED"/>
    <property type="match status" value="1"/>
</dbReference>
<reference evidence="2 3" key="1">
    <citation type="submission" date="2020-08" db="EMBL/GenBank/DDBJ databases">
        <title>Genomic Encyclopedia of Type Strains, Phase IV (KMG-IV): sequencing the most valuable type-strain genomes for metagenomic binning, comparative biology and taxonomic classification.</title>
        <authorList>
            <person name="Goeker M."/>
        </authorList>
    </citation>
    <scope>NUCLEOTIDE SEQUENCE [LARGE SCALE GENOMIC DNA]</scope>
    <source>
        <strain evidence="2 3">DSM 102234</strain>
    </source>
</reference>
<dbReference type="Pfam" id="PF01425">
    <property type="entry name" value="Amidase"/>
    <property type="match status" value="1"/>
</dbReference>
<dbReference type="GO" id="GO:0016740">
    <property type="term" value="F:transferase activity"/>
    <property type="evidence" value="ECO:0007669"/>
    <property type="project" value="UniProtKB-KW"/>
</dbReference>
<name>A0A7W6E6V1_9RHOB</name>
<dbReference type="PANTHER" id="PTHR11895">
    <property type="entry name" value="TRANSAMIDASE"/>
    <property type="match status" value="1"/>
</dbReference>
<evidence type="ECO:0000313" key="3">
    <source>
        <dbReference type="Proteomes" id="UP000530268"/>
    </source>
</evidence>
<dbReference type="Gene3D" id="3.90.1300.10">
    <property type="entry name" value="Amidase signature (AS) domain"/>
    <property type="match status" value="1"/>
</dbReference>
<organism evidence="2 3">
    <name type="scientific">Sulfitobacter undariae</name>
    <dbReference type="NCBI Taxonomy" id="1563671"/>
    <lineage>
        <taxon>Bacteria</taxon>
        <taxon>Pseudomonadati</taxon>
        <taxon>Pseudomonadota</taxon>
        <taxon>Alphaproteobacteria</taxon>
        <taxon>Rhodobacterales</taxon>
        <taxon>Roseobacteraceae</taxon>
        <taxon>Sulfitobacter</taxon>
    </lineage>
</organism>
<dbReference type="InterPro" id="IPR023631">
    <property type="entry name" value="Amidase_dom"/>
</dbReference>
<dbReference type="EC" id="6.3.5.7" evidence="2"/>
<dbReference type="Proteomes" id="UP000530268">
    <property type="component" value="Unassembled WGS sequence"/>
</dbReference>
<comment type="caution">
    <text evidence="2">The sequence shown here is derived from an EMBL/GenBank/DDBJ whole genome shotgun (WGS) entry which is preliminary data.</text>
</comment>
<gene>
    <name evidence="2" type="ORF">GGR95_003505</name>
</gene>
<keyword evidence="2" id="KW-0436">Ligase</keyword>
<dbReference type="SUPFAM" id="SSF75304">
    <property type="entry name" value="Amidase signature (AS) enzymes"/>
    <property type="match status" value="1"/>
</dbReference>
<dbReference type="GO" id="GO:0050567">
    <property type="term" value="F:glutaminyl-tRNA synthase (glutamine-hydrolyzing) activity"/>
    <property type="evidence" value="ECO:0007669"/>
    <property type="project" value="UniProtKB-EC"/>
</dbReference>